<keyword evidence="3" id="KW-0342">GTP-binding</keyword>
<comment type="subcellular location">
    <subcellularLocation>
        <location evidence="1">Endomembrane system</location>
    </subcellularLocation>
</comment>
<dbReference type="Pfam" id="PF00071">
    <property type="entry name" value="Ras"/>
    <property type="match status" value="1"/>
</dbReference>
<dbReference type="SMART" id="SM00174">
    <property type="entry name" value="RHO"/>
    <property type="match status" value="1"/>
</dbReference>
<dbReference type="PROSITE" id="PS51419">
    <property type="entry name" value="RAB"/>
    <property type="match status" value="1"/>
</dbReference>
<evidence type="ECO:0000313" key="4">
    <source>
        <dbReference type="Ensembl" id="ENSCCNP00000023946.1"/>
    </source>
</evidence>
<dbReference type="InterPro" id="IPR027417">
    <property type="entry name" value="P-loop_NTPase"/>
</dbReference>
<dbReference type="InterPro" id="IPR020849">
    <property type="entry name" value="Small_GTPase_Ras-type"/>
</dbReference>
<dbReference type="NCBIfam" id="TIGR00231">
    <property type="entry name" value="small_GTP"/>
    <property type="match status" value="1"/>
</dbReference>
<evidence type="ECO:0000256" key="3">
    <source>
        <dbReference type="ARBA" id="ARBA00023134"/>
    </source>
</evidence>
<dbReference type="GO" id="GO:0005525">
    <property type="term" value="F:GTP binding"/>
    <property type="evidence" value="ECO:0007669"/>
    <property type="project" value="UniProtKB-KW"/>
</dbReference>
<dbReference type="PROSITE" id="PS51421">
    <property type="entry name" value="RAS"/>
    <property type="match status" value="1"/>
</dbReference>
<dbReference type="GO" id="GO:0012505">
    <property type="term" value="C:endomembrane system"/>
    <property type="evidence" value="ECO:0007669"/>
    <property type="project" value="UniProtKB-SubCell"/>
</dbReference>
<protein>
    <submittedName>
        <fullName evidence="4">Uncharacterized protein</fullName>
    </submittedName>
</protein>
<dbReference type="AlphaFoldDB" id="A0A8C0XD47"/>
<dbReference type="PRINTS" id="PR00449">
    <property type="entry name" value="RASTRNSFRMNG"/>
</dbReference>
<accession>A0A8C0XD47</accession>
<dbReference type="InterPro" id="IPR001806">
    <property type="entry name" value="Small_GTPase"/>
</dbReference>
<keyword evidence="2" id="KW-0547">Nucleotide-binding</keyword>
<dbReference type="GO" id="GO:0003924">
    <property type="term" value="F:GTPase activity"/>
    <property type="evidence" value="ECO:0007669"/>
    <property type="project" value="InterPro"/>
</dbReference>
<dbReference type="Ensembl" id="ENSCCNT00000030556.1">
    <property type="protein sequence ID" value="ENSCCNP00000023946.1"/>
    <property type="gene ID" value="ENSCCNG00000023483.1"/>
</dbReference>
<organism evidence="4">
    <name type="scientific">Castor canadensis</name>
    <name type="common">American beaver</name>
    <dbReference type="NCBI Taxonomy" id="51338"/>
    <lineage>
        <taxon>Eukaryota</taxon>
        <taxon>Metazoa</taxon>
        <taxon>Chordata</taxon>
        <taxon>Craniata</taxon>
        <taxon>Vertebrata</taxon>
        <taxon>Euteleostomi</taxon>
        <taxon>Mammalia</taxon>
        <taxon>Eutheria</taxon>
        <taxon>Euarchontoglires</taxon>
        <taxon>Glires</taxon>
        <taxon>Rodentia</taxon>
        <taxon>Castorimorpha</taxon>
        <taxon>Castoridae</taxon>
        <taxon>Castor</taxon>
    </lineage>
</organism>
<evidence type="ECO:0000256" key="1">
    <source>
        <dbReference type="ARBA" id="ARBA00004308"/>
    </source>
</evidence>
<name>A0A8C0XD47_CASCN</name>
<dbReference type="PANTHER" id="PTHR24070">
    <property type="entry name" value="RAS, DI-RAS, AND RHEB FAMILY MEMBERS OF SMALL GTPASE SUPERFAMILY"/>
    <property type="match status" value="1"/>
</dbReference>
<dbReference type="GO" id="GO:0007165">
    <property type="term" value="P:signal transduction"/>
    <property type="evidence" value="ECO:0007669"/>
    <property type="project" value="InterPro"/>
</dbReference>
<dbReference type="SUPFAM" id="SSF52540">
    <property type="entry name" value="P-loop containing nucleoside triphosphate hydrolases"/>
    <property type="match status" value="1"/>
</dbReference>
<dbReference type="Gene3D" id="3.40.50.300">
    <property type="entry name" value="P-loop containing nucleotide triphosphate hydrolases"/>
    <property type="match status" value="1"/>
</dbReference>
<dbReference type="GO" id="GO:0016020">
    <property type="term" value="C:membrane"/>
    <property type="evidence" value="ECO:0007669"/>
    <property type="project" value="InterPro"/>
</dbReference>
<reference evidence="4" key="1">
    <citation type="submission" date="2023-09" db="UniProtKB">
        <authorList>
            <consortium name="Ensembl"/>
        </authorList>
    </citation>
    <scope>IDENTIFICATION</scope>
</reference>
<evidence type="ECO:0000256" key="2">
    <source>
        <dbReference type="ARBA" id="ARBA00022741"/>
    </source>
</evidence>
<dbReference type="InterPro" id="IPR005225">
    <property type="entry name" value="Small_GTP-bd"/>
</dbReference>
<dbReference type="SMART" id="SM00175">
    <property type="entry name" value="RAB"/>
    <property type="match status" value="1"/>
</dbReference>
<dbReference type="SMART" id="SM00173">
    <property type="entry name" value="RAS"/>
    <property type="match status" value="1"/>
</dbReference>
<sequence>YVIAPVNIGAGAPKVVGAGGVGKSVLTIQVIQNHFVDEYDPTIKDSYWKQVVIDGETCLLDILDTVGQEEYSAMRDQYMRTGEGFLVFATNTTKSFKDISQYRKQIKPGKDSDDVPVVLEGNKCDLAAHTVESQQAWDLGRSYSIPYIEALAKTRHAFYTLVLEIQQHKSQTKKDTDHNVCIYVIFWKRENCRE</sequence>
<proteinExistence type="predicted"/>